<evidence type="ECO:0000313" key="2">
    <source>
        <dbReference type="Proteomes" id="UP001417504"/>
    </source>
</evidence>
<dbReference type="SUPFAM" id="SSF52540">
    <property type="entry name" value="P-loop containing nucleoside triphosphate hydrolases"/>
    <property type="match status" value="1"/>
</dbReference>
<dbReference type="EMBL" id="JBBNAE010000002">
    <property type="protein sequence ID" value="KAK9145394.1"/>
    <property type="molecule type" value="Genomic_DNA"/>
</dbReference>
<organism evidence="1 2">
    <name type="scientific">Stephania japonica</name>
    <dbReference type="NCBI Taxonomy" id="461633"/>
    <lineage>
        <taxon>Eukaryota</taxon>
        <taxon>Viridiplantae</taxon>
        <taxon>Streptophyta</taxon>
        <taxon>Embryophyta</taxon>
        <taxon>Tracheophyta</taxon>
        <taxon>Spermatophyta</taxon>
        <taxon>Magnoliopsida</taxon>
        <taxon>Ranunculales</taxon>
        <taxon>Menispermaceae</taxon>
        <taxon>Menispermoideae</taxon>
        <taxon>Cissampelideae</taxon>
        <taxon>Stephania</taxon>
    </lineage>
</organism>
<dbReference type="InterPro" id="IPR027417">
    <property type="entry name" value="P-loop_NTPase"/>
</dbReference>
<reference evidence="1 2" key="1">
    <citation type="submission" date="2024-01" db="EMBL/GenBank/DDBJ databases">
        <title>Genome assemblies of Stephania.</title>
        <authorList>
            <person name="Yang L."/>
        </authorList>
    </citation>
    <scope>NUCLEOTIDE SEQUENCE [LARGE SCALE GENOMIC DNA]</scope>
    <source>
        <strain evidence="1">QJT</strain>
        <tissue evidence="1">Leaf</tissue>
    </source>
</reference>
<protein>
    <submittedName>
        <fullName evidence="1">Uncharacterized protein</fullName>
    </submittedName>
</protein>
<dbReference type="AlphaFoldDB" id="A0AAP0K588"/>
<name>A0AAP0K588_9MAGN</name>
<accession>A0AAP0K588</accession>
<dbReference type="GO" id="GO:0003924">
    <property type="term" value="F:GTPase activity"/>
    <property type="evidence" value="ECO:0007669"/>
    <property type="project" value="InterPro"/>
</dbReference>
<dbReference type="Gene3D" id="3.40.50.300">
    <property type="entry name" value="P-loop containing nucleotide triphosphate hydrolases"/>
    <property type="match status" value="1"/>
</dbReference>
<dbReference type="GO" id="GO:0005525">
    <property type="term" value="F:GTP binding"/>
    <property type="evidence" value="ECO:0007669"/>
    <property type="project" value="InterPro"/>
</dbReference>
<gene>
    <name evidence="1" type="ORF">Sjap_005297</name>
</gene>
<dbReference type="Pfam" id="PF00071">
    <property type="entry name" value="Ras"/>
    <property type="match status" value="1"/>
</dbReference>
<comment type="caution">
    <text evidence="1">The sequence shown here is derived from an EMBL/GenBank/DDBJ whole genome shotgun (WGS) entry which is preliminary data.</text>
</comment>
<evidence type="ECO:0000313" key="1">
    <source>
        <dbReference type="EMBL" id="KAK9145394.1"/>
    </source>
</evidence>
<keyword evidence="2" id="KW-1185">Reference proteome</keyword>
<dbReference type="Proteomes" id="UP001417504">
    <property type="component" value="Unassembled WGS sequence"/>
</dbReference>
<sequence>MRVSVVPSPDRSTMRSKVFWTRRRDDAVSIPAHNATHGVLGRGFRGPRHEDTATTNKAFADEIGILFMETSAKSATNVEQAFMAMVAEFKY</sequence>
<dbReference type="InterPro" id="IPR001806">
    <property type="entry name" value="Small_GTPase"/>
</dbReference>
<proteinExistence type="predicted"/>